<comment type="similarity">
    <text evidence="1">Belongs to the LysR transcriptional regulatory family.</text>
</comment>
<dbReference type="GO" id="GO:0003700">
    <property type="term" value="F:DNA-binding transcription factor activity"/>
    <property type="evidence" value="ECO:0007669"/>
    <property type="project" value="InterPro"/>
</dbReference>
<protein>
    <submittedName>
        <fullName evidence="6">Transcriptional regulator</fullName>
    </submittedName>
</protein>
<reference evidence="6 7" key="1">
    <citation type="submission" date="2015-11" db="EMBL/GenBank/DDBJ databases">
        <authorList>
            <person name="Zhang Y."/>
            <person name="Guo Z."/>
        </authorList>
    </citation>
    <scope>NUCLEOTIDE SEQUENCE [LARGE SCALE GENOMIC DNA]</scope>
    <source>
        <strain evidence="6 7">KCTC 12086</strain>
    </source>
</reference>
<dbReference type="InterPro" id="IPR000847">
    <property type="entry name" value="LysR_HTH_N"/>
</dbReference>
<dbReference type="Gene3D" id="3.40.190.290">
    <property type="match status" value="1"/>
</dbReference>
<dbReference type="SUPFAM" id="SSF53850">
    <property type="entry name" value="Periplasmic binding protein-like II"/>
    <property type="match status" value="1"/>
</dbReference>
<dbReference type="Proteomes" id="UP000061457">
    <property type="component" value="Chromosome I"/>
</dbReference>
<dbReference type="PATRIC" id="fig|161398.10.peg.1246"/>
<dbReference type="GO" id="GO:0006351">
    <property type="term" value="P:DNA-templated transcription"/>
    <property type="evidence" value="ECO:0007669"/>
    <property type="project" value="TreeGrafter"/>
</dbReference>
<dbReference type="InterPro" id="IPR058163">
    <property type="entry name" value="LysR-type_TF_proteobact-type"/>
</dbReference>
<dbReference type="KEGG" id="pphe:PP2015_1224"/>
<organism evidence="6 7">
    <name type="scientific">Pseudoalteromonas phenolica</name>
    <dbReference type="NCBI Taxonomy" id="161398"/>
    <lineage>
        <taxon>Bacteria</taxon>
        <taxon>Pseudomonadati</taxon>
        <taxon>Pseudomonadota</taxon>
        <taxon>Gammaproteobacteria</taxon>
        <taxon>Alteromonadales</taxon>
        <taxon>Pseudoalteromonadaceae</taxon>
        <taxon>Pseudoalteromonas</taxon>
    </lineage>
</organism>
<evidence type="ECO:0000256" key="2">
    <source>
        <dbReference type="ARBA" id="ARBA00023015"/>
    </source>
</evidence>
<dbReference type="GO" id="GO:0043565">
    <property type="term" value="F:sequence-specific DNA binding"/>
    <property type="evidence" value="ECO:0007669"/>
    <property type="project" value="TreeGrafter"/>
</dbReference>
<evidence type="ECO:0000313" key="6">
    <source>
        <dbReference type="EMBL" id="ALO41739.1"/>
    </source>
</evidence>
<dbReference type="PROSITE" id="PS50931">
    <property type="entry name" value="HTH_LYSR"/>
    <property type="match status" value="1"/>
</dbReference>
<dbReference type="FunFam" id="1.10.10.10:FF:000001">
    <property type="entry name" value="LysR family transcriptional regulator"/>
    <property type="match status" value="1"/>
</dbReference>
<dbReference type="STRING" id="161398.PP2015_1224"/>
<dbReference type="AlphaFoldDB" id="A0A0S2K0C9"/>
<evidence type="ECO:0000256" key="3">
    <source>
        <dbReference type="ARBA" id="ARBA00023125"/>
    </source>
</evidence>
<dbReference type="SUPFAM" id="SSF46785">
    <property type="entry name" value="Winged helix' DNA-binding domain"/>
    <property type="match status" value="1"/>
</dbReference>
<dbReference type="PANTHER" id="PTHR30537:SF5">
    <property type="entry name" value="HTH-TYPE TRANSCRIPTIONAL ACTIVATOR TTDR-RELATED"/>
    <property type="match status" value="1"/>
</dbReference>
<evidence type="ECO:0000313" key="7">
    <source>
        <dbReference type="Proteomes" id="UP000061457"/>
    </source>
</evidence>
<feature type="domain" description="HTH lysR-type" evidence="5">
    <location>
        <begin position="1"/>
        <end position="59"/>
    </location>
</feature>
<keyword evidence="3" id="KW-0238">DNA-binding</keyword>
<dbReference type="Gene3D" id="1.10.10.10">
    <property type="entry name" value="Winged helix-like DNA-binding domain superfamily/Winged helix DNA-binding domain"/>
    <property type="match status" value="1"/>
</dbReference>
<dbReference type="OrthoDB" id="5825379at2"/>
<evidence type="ECO:0000259" key="5">
    <source>
        <dbReference type="PROSITE" id="PS50931"/>
    </source>
</evidence>
<keyword evidence="4" id="KW-0804">Transcription</keyword>
<dbReference type="Pfam" id="PF03466">
    <property type="entry name" value="LysR_substrate"/>
    <property type="match status" value="1"/>
</dbReference>
<name>A0A0S2K0C9_9GAMM</name>
<evidence type="ECO:0000256" key="1">
    <source>
        <dbReference type="ARBA" id="ARBA00009437"/>
    </source>
</evidence>
<sequence length="292" mass="32319">MKRLKQMMIFAAIVEAGSISAAGEQLSLSKSVISQNLKDLEHALGVILLKRTTRKLSLTDAGNRFYLQCKEINLIASNAWEQAQTFLNEPKGRVRITAPNALMETLVTPVIAELIKRYPDLKPELINADEQLDFMEHDIDLAIRVGRSSDSSLTQKRIGSFKDVLCGMPEFAGQQLGSIPYIANVWQGKKVSHTFVKENKEVQQFSTEAQCITNSFYSCISLLKAGAGIGVVPDFYLSKFADELVAVNSELILPSNPVFAMHPYGKNQPLNVRVCTEAITEQLTKLVAQSNN</sequence>
<dbReference type="InterPro" id="IPR036390">
    <property type="entry name" value="WH_DNA-bd_sf"/>
</dbReference>
<dbReference type="InterPro" id="IPR036388">
    <property type="entry name" value="WH-like_DNA-bd_sf"/>
</dbReference>
<keyword evidence="2" id="KW-0805">Transcription regulation</keyword>
<accession>A0A0S2K0C9</accession>
<gene>
    <name evidence="6" type="ORF">PP2015_1224</name>
</gene>
<dbReference type="RefSeq" id="WP_058029454.1">
    <property type="nucleotide sequence ID" value="NZ_CP013187.1"/>
</dbReference>
<dbReference type="Pfam" id="PF00126">
    <property type="entry name" value="HTH_1"/>
    <property type="match status" value="1"/>
</dbReference>
<keyword evidence="7" id="KW-1185">Reference proteome</keyword>
<evidence type="ECO:0000256" key="4">
    <source>
        <dbReference type="ARBA" id="ARBA00023163"/>
    </source>
</evidence>
<dbReference type="EMBL" id="CP013187">
    <property type="protein sequence ID" value="ALO41739.1"/>
    <property type="molecule type" value="Genomic_DNA"/>
</dbReference>
<proteinExistence type="inferred from homology"/>
<dbReference type="PANTHER" id="PTHR30537">
    <property type="entry name" value="HTH-TYPE TRANSCRIPTIONAL REGULATOR"/>
    <property type="match status" value="1"/>
</dbReference>
<dbReference type="InterPro" id="IPR005119">
    <property type="entry name" value="LysR_subst-bd"/>
</dbReference>